<reference evidence="2" key="1">
    <citation type="submission" date="2020-05" db="EMBL/GenBank/DDBJ databases">
        <title>Mycena genomes resolve the evolution of fungal bioluminescence.</title>
        <authorList>
            <person name="Tsai I.J."/>
        </authorList>
    </citation>
    <scope>NUCLEOTIDE SEQUENCE</scope>
    <source>
        <strain evidence="2">CCC161011</strain>
    </source>
</reference>
<feature type="region of interest" description="Disordered" evidence="1">
    <location>
        <begin position="1"/>
        <end position="139"/>
    </location>
</feature>
<dbReference type="AlphaFoldDB" id="A0A8H6Z423"/>
<keyword evidence="3" id="KW-1185">Reference proteome</keyword>
<protein>
    <submittedName>
        <fullName evidence="2">ARM repeat-containing protein</fullName>
    </submittedName>
</protein>
<feature type="compositionally biased region" description="Polar residues" evidence="1">
    <location>
        <begin position="105"/>
        <end position="114"/>
    </location>
</feature>
<sequence length="139" mass="15396">MVAATGKSTKKRPAVSQGGPKPKKVHVDKTAPKSDKKRSRPVTLPAREVRDASDSDEEDFEDDAEALDEADEEMQDEFPMEVDEAPANKTPKDPAASRESHKTQKSPPRATTGSKAALDFARRRQARMVSGERQKRILR</sequence>
<gene>
    <name evidence="2" type="ORF">MVEN_00217600</name>
</gene>
<comment type="caution">
    <text evidence="2">The sequence shown here is derived from an EMBL/GenBank/DDBJ whole genome shotgun (WGS) entry which is preliminary data.</text>
</comment>
<evidence type="ECO:0000313" key="2">
    <source>
        <dbReference type="EMBL" id="KAF7368915.1"/>
    </source>
</evidence>
<evidence type="ECO:0000256" key="1">
    <source>
        <dbReference type="SAM" id="MobiDB-lite"/>
    </source>
</evidence>
<name>A0A8H6Z423_9AGAR</name>
<evidence type="ECO:0000313" key="3">
    <source>
        <dbReference type="Proteomes" id="UP000620124"/>
    </source>
</evidence>
<proteinExistence type="predicted"/>
<feature type="compositionally biased region" description="Basic and acidic residues" evidence="1">
    <location>
        <begin position="130"/>
        <end position="139"/>
    </location>
</feature>
<dbReference type="OrthoDB" id="497380at2759"/>
<organism evidence="2 3">
    <name type="scientific">Mycena venus</name>
    <dbReference type="NCBI Taxonomy" id="2733690"/>
    <lineage>
        <taxon>Eukaryota</taxon>
        <taxon>Fungi</taxon>
        <taxon>Dikarya</taxon>
        <taxon>Basidiomycota</taxon>
        <taxon>Agaricomycotina</taxon>
        <taxon>Agaricomycetes</taxon>
        <taxon>Agaricomycetidae</taxon>
        <taxon>Agaricales</taxon>
        <taxon>Marasmiineae</taxon>
        <taxon>Mycenaceae</taxon>
        <taxon>Mycena</taxon>
    </lineage>
</organism>
<feature type="compositionally biased region" description="Acidic residues" evidence="1">
    <location>
        <begin position="54"/>
        <end position="84"/>
    </location>
</feature>
<accession>A0A8H6Z423</accession>
<dbReference type="EMBL" id="JACAZI010000002">
    <property type="protein sequence ID" value="KAF7368915.1"/>
    <property type="molecule type" value="Genomic_DNA"/>
</dbReference>
<dbReference type="Proteomes" id="UP000620124">
    <property type="component" value="Unassembled WGS sequence"/>
</dbReference>
<feature type="compositionally biased region" description="Basic and acidic residues" evidence="1">
    <location>
        <begin position="25"/>
        <end position="34"/>
    </location>
</feature>
<feature type="compositionally biased region" description="Basic and acidic residues" evidence="1">
    <location>
        <begin position="90"/>
        <end position="102"/>
    </location>
</feature>